<feature type="transmembrane region" description="Helical" evidence="10">
    <location>
        <begin position="15"/>
        <end position="34"/>
    </location>
</feature>
<dbReference type="Pfam" id="PF00078">
    <property type="entry name" value="RVT_1"/>
    <property type="match status" value="1"/>
</dbReference>
<feature type="transmembrane region" description="Helical" evidence="10">
    <location>
        <begin position="269"/>
        <end position="287"/>
    </location>
</feature>
<dbReference type="PROSITE" id="PS50158">
    <property type="entry name" value="ZF_CCHC"/>
    <property type="match status" value="1"/>
</dbReference>
<keyword evidence="3" id="KW-0548">Nucleotidyltransferase</keyword>
<keyword evidence="7" id="KW-0695">RNA-directed DNA polymerase</keyword>
<dbReference type="InterPro" id="IPR000477">
    <property type="entry name" value="RT_dom"/>
</dbReference>
<evidence type="ECO:0000256" key="6">
    <source>
        <dbReference type="ARBA" id="ARBA00022801"/>
    </source>
</evidence>
<dbReference type="FunFam" id="1.10.340.70:FF:000001">
    <property type="entry name" value="Retrovirus-related Pol polyprotein from transposon gypsy-like Protein"/>
    <property type="match status" value="1"/>
</dbReference>
<dbReference type="Pfam" id="PF24626">
    <property type="entry name" value="SH3_Tf2-1"/>
    <property type="match status" value="1"/>
</dbReference>
<dbReference type="CDD" id="cd09274">
    <property type="entry name" value="RNase_HI_RT_Ty3"/>
    <property type="match status" value="1"/>
</dbReference>
<sequence>MTLTERRGRLPQHTYLDYTLTNLLAAVIIAFTLGEISPSRPNFITQLPQDNWPSVMFAMAGGIFLSLGTLATQYAWAFVGLSVTEVITASIAVVIGTTLNYFLDDRINRAEVLFPGVACFLIAVFLGSAVHKSNAADSKSKLQDFKRDYFFLPNEGKSKLGTVDFLIELEKQRAIKVFGKSTIIGLAITFFAGICISLISPAVSLATNDQMHTLKHGVPKLNVYTAFFYFSISSFGVGMILNIIFLYWPILGLRRSSFKAYRNDWNGRGWSFLAGLDLVTVFSLWAVKPLVMQLQALFRLVFGLENMRKAASVSMADHTPSYGNWLLMVHSGLDFYILNLLTCKRINLPSITHRSIVGFERSAVLWINERTEDYFVAFISNQHYLFSHKKGDDKNMNWNLYDTKVGLFDMAYKNSNLYLYTLDHDIKILDFSGDFPKVEGMKNPYRVRYFVQPLEYIWKRKIVIPNSGEVLIILSLKKEIHEKKFLFYIFKMNLESSQWERVYSIGENEMIIFGHGVTIRAPVQDVGDGIKSDSICFVENDLWPDWNRPSSCGIFDLATIQDVGDGIKSDSICFVENDLWPDWNRPSSCGIFDLATSPKPVAHGPENVPFIPDRPMTRSRSRFLHNKFNTFVDKLLDIMYPDSNEVTKPELQEETESPSKREDSRPTDNEDQPQLNNSKEDHQAESKTYQDPPFLSYHEPWPMIITRTGYTIITITSPNLTTMGNEAANDQSMMEILRKIQADFTVFGQRLERVEQRNQPMPVLNNGQGLGQVPPERGEAANGNARNEQHESASSSDDPDNMAHNRRGRNRGNRRRQNRGHYSDDDSDPGRIDNNRRDRGGENQRRRNPRQANADGDEPPARNTNHELKLKPPLYAGKVDPEAYIDWEKRMDHIFEVYTYTGPKKIAIAVAQLTDKALAWWDREVVERRKNRQRQLDSWVDMKELMRRRFVPPYYQRDLQKRFRKLTQGNKSVEEYYEEFEHIRNRLDTDEEEATLMAHFVDGLQDRISRKVERQVYHDMQDLLHLAVQAEQHIKRKTPYTRARPPNNWNSTDNKQFDKGKAIDVDSRSKPKATDTTREGKREPPTNANNQRARDITCFKCKGRGHMQRDCPNQRIMIVTEAGEYESQGEDDRNSLDDEVEYPEVGEILVIRRVLSAIVEPEETAQRENIFHTRCSVNGKVCSLIIDGGSCTNVASEYMVNKLGLERTKHPRPYKLRWLNDKAEMKISDQVHVAFSVGRYHDEVTCDVVPMQASHLLLGRPWQFDRETTHNGRTNLYTVIQNNKRYQLAPLSPSQVHELQVKNSKETSSIKSNFLINSGDIRRTLYSKEPVLLMIFKEVLSADFKELELPPEIRRLLEQHQDVFPEEIPEGLPPIRGIEHQIDFVPGASLPNRAPYRMNPDEAKELETQVQELMTKGYVRESLSPCAVPVLLVPKKDGTWRMCVDCRAINNITVKYRHPIPRLDDMLDELSGATVFSKIDLKSGYHQVRMREGDEWKTAFKTKQGLYEWLVMPFGLSNAPSTFMRLMNHVLRSYISKFVVVYFDDILIYSNCLSDHIAHLELVLKTLRKESLYANLKKCVFCTDRLVFLGFIVSKQGLQVDEEKIKAIQDWPTPTNISQVRSFHGLASFYRRFVKDFSSIAAPLTAVIKKTVPFTWGEAQEHAFQNLKNSLTKAPVLALPDFNKTFEVECDASGIGIGAVLTQGGKPVAFFSEKLSGASLNYPTYDKELYALVRAMETWQHYLLSRECVIHTDHETLQHLRGQTNLKRRHAKWLEFIETFPYIIKYKKGKENVVADALSRRHALISTMDAKVLGFEYIKDLYEADSELGDYYKGCEKGSVGLFYKQQGFLFRAKRLCIPQCSLRELIVREAHGGGLMGHFGIDKTLAIVKEHFYWPHLKKSVEQLCSKCVTCKQAKSRAHPHGLYMPLPIPTTPWVDISMDFVLGLPLIQHKDSIFVVVDRFSKMAHFIPCAKTNDATQTANLFFKEIVRLHGLPRTIVSDRDTKFLGHFWKTLWKKLGTKLLFSTTCHPQTDGQTEVVNRTLSTLLRATIGNNLKNWLECIPYVEFAYNRATHSATRLSPFEVVYGFNPITPLDLAPIKQNDNISKDGTSKAEFIKGIHQRVKENLERRTQQYAKQANKGRKAVVFQPGDWVWLHLRSDRFPQRRGSKLAPRGDGPFRVLEKINDNAYRLELPGEYTVSPTFNVADLEIFHVGDTEAMGTAPSQEGENDEDIELVTGPKPVAHGPENVPFIPDRPMTRSRSRFLHNKFNTFVDKLLDIMYPDSNEVTKPELQEETESPSKREDSRPTDNEDQPQLNNSKEDHQAESKTYQDPPFLSYHEPWPMIITRTGYTIITITSPSPVPLRELSAFDETNHHSIDFPVRRESFQPFTDSFLGRDDLLRCDDTIRAPVQDVGDGIKSDSICFVENDLWPDWNRPSSCGIFDLATSTITWPKRFGVHIDQWFIPGSA</sequence>
<organism evidence="14 15">
    <name type="scientific">Arabidopsis suecica</name>
    <name type="common">Swedish thale-cress</name>
    <name type="synonym">Cardaminopsis suecica</name>
    <dbReference type="NCBI Taxonomy" id="45249"/>
    <lineage>
        <taxon>Eukaryota</taxon>
        <taxon>Viridiplantae</taxon>
        <taxon>Streptophyta</taxon>
        <taxon>Embryophyta</taxon>
        <taxon>Tracheophyta</taxon>
        <taxon>Spermatophyta</taxon>
        <taxon>Magnoliopsida</taxon>
        <taxon>eudicotyledons</taxon>
        <taxon>Gunneridae</taxon>
        <taxon>Pentapetalae</taxon>
        <taxon>rosids</taxon>
        <taxon>malvids</taxon>
        <taxon>Brassicales</taxon>
        <taxon>Brassicaceae</taxon>
        <taxon>Camelineae</taxon>
        <taxon>Arabidopsis</taxon>
    </lineage>
</organism>
<dbReference type="GO" id="GO:0004519">
    <property type="term" value="F:endonuclease activity"/>
    <property type="evidence" value="ECO:0007669"/>
    <property type="project" value="UniProtKB-KW"/>
</dbReference>
<feature type="transmembrane region" description="Helical" evidence="10">
    <location>
        <begin position="78"/>
        <end position="100"/>
    </location>
</feature>
<evidence type="ECO:0000259" key="11">
    <source>
        <dbReference type="PROSITE" id="PS50158"/>
    </source>
</evidence>
<evidence type="ECO:0000313" key="15">
    <source>
        <dbReference type="Proteomes" id="UP000694251"/>
    </source>
</evidence>
<dbReference type="Pfam" id="PF17919">
    <property type="entry name" value="RT_RNaseH_2"/>
    <property type="match status" value="1"/>
</dbReference>
<gene>
    <name evidence="14" type="ORF">ISN44_As10g002490</name>
</gene>
<evidence type="ECO:0000256" key="5">
    <source>
        <dbReference type="ARBA" id="ARBA00022759"/>
    </source>
</evidence>
<dbReference type="Pfam" id="PF03478">
    <property type="entry name" value="Beta-prop_KIB1-4"/>
    <property type="match status" value="1"/>
</dbReference>
<feature type="compositionally biased region" description="Basic and acidic residues" evidence="9">
    <location>
        <begin position="821"/>
        <end position="845"/>
    </location>
</feature>
<dbReference type="FunFam" id="3.10.10.10:FF:000007">
    <property type="entry name" value="Retrovirus-related Pol polyprotein from transposon 17.6-like Protein"/>
    <property type="match status" value="1"/>
</dbReference>
<reference evidence="14 15" key="1">
    <citation type="submission" date="2020-12" db="EMBL/GenBank/DDBJ databases">
        <title>Concerted genomic and epigenomic changes stabilize Arabidopsis allopolyploids.</title>
        <authorList>
            <person name="Chen Z."/>
        </authorList>
    </citation>
    <scope>NUCLEOTIDE SEQUENCE [LARGE SCALE GENOMIC DNA]</scope>
    <source>
        <strain evidence="14">As9502</strain>
        <tissue evidence="14">Leaf</tissue>
    </source>
</reference>
<feature type="region of interest" description="Disordered" evidence="9">
    <location>
        <begin position="643"/>
        <end position="696"/>
    </location>
</feature>
<feature type="compositionally biased region" description="Basic and acidic residues" evidence="9">
    <location>
        <begin position="645"/>
        <end position="668"/>
    </location>
</feature>
<dbReference type="InterPro" id="IPR005162">
    <property type="entry name" value="Retrotrans_gag_dom"/>
</dbReference>
<dbReference type="InterPro" id="IPR009834">
    <property type="entry name" value="Ureide_permease"/>
</dbReference>
<dbReference type="CDD" id="cd00303">
    <property type="entry name" value="retropepsin_like"/>
    <property type="match status" value="1"/>
</dbReference>
<feature type="domain" description="Integrase catalytic" evidence="13">
    <location>
        <begin position="1930"/>
        <end position="2089"/>
    </location>
</feature>
<feature type="transmembrane region" description="Helical" evidence="10">
    <location>
        <begin position="226"/>
        <end position="248"/>
    </location>
</feature>
<dbReference type="Pfam" id="PF17921">
    <property type="entry name" value="Integrase_H2C2"/>
    <property type="match status" value="1"/>
</dbReference>
<dbReference type="Proteomes" id="UP000694251">
    <property type="component" value="Chromosome 10"/>
</dbReference>
<dbReference type="SMART" id="SM00343">
    <property type="entry name" value="ZnF_C2HC"/>
    <property type="match status" value="1"/>
</dbReference>
<feature type="domain" description="Reverse transcriptase" evidence="12">
    <location>
        <begin position="1414"/>
        <end position="1593"/>
    </location>
</feature>
<dbReference type="Pfam" id="PF00098">
    <property type="entry name" value="zf-CCHC"/>
    <property type="match status" value="1"/>
</dbReference>
<feature type="compositionally biased region" description="Basic and acidic residues" evidence="9">
    <location>
        <begin position="1055"/>
        <end position="1084"/>
    </location>
</feature>
<feature type="region of interest" description="Disordered" evidence="9">
    <location>
        <begin position="1036"/>
        <end position="1091"/>
    </location>
</feature>
<dbReference type="Pfam" id="PF03732">
    <property type="entry name" value="Retrotrans_gag"/>
    <property type="match status" value="1"/>
</dbReference>
<dbReference type="GO" id="GO:0006508">
    <property type="term" value="P:proteolysis"/>
    <property type="evidence" value="ECO:0007669"/>
    <property type="project" value="UniProtKB-KW"/>
</dbReference>
<evidence type="ECO:0000256" key="7">
    <source>
        <dbReference type="ARBA" id="ARBA00022918"/>
    </source>
</evidence>
<keyword evidence="2" id="KW-0808">Transferase</keyword>
<evidence type="ECO:0000259" key="13">
    <source>
        <dbReference type="PROSITE" id="PS50994"/>
    </source>
</evidence>
<dbReference type="InterPro" id="IPR056924">
    <property type="entry name" value="SH3_Tf2-1"/>
</dbReference>
<feature type="region of interest" description="Disordered" evidence="9">
    <location>
        <begin position="757"/>
        <end position="872"/>
    </location>
</feature>
<dbReference type="CDD" id="cd01647">
    <property type="entry name" value="RT_LTR"/>
    <property type="match status" value="1"/>
</dbReference>
<protein>
    <submittedName>
        <fullName evidence="14">Zinc finger CCHC-type</fullName>
    </submittedName>
</protein>
<keyword evidence="6" id="KW-0378">Hydrolase</keyword>
<dbReference type="GO" id="GO:0008233">
    <property type="term" value="F:peptidase activity"/>
    <property type="evidence" value="ECO:0007669"/>
    <property type="project" value="UniProtKB-KW"/>
</dbReference>
<evidence type="ECO:0000256" key="9">
    <source>
        <dbReference type="SAM" id="MobiDB-lite"/>
    </source>
</evidence>
<dbReference type="EMBL" id="JAEFBJ010000010">
    <property type="protein sequence ID" value="KAG7563446.1"/>
    <property type="molecule type" value="Genomic_DNA"/>
</dbReference>
<dbReference type="InterPro" id="IPR041588">
    <property type="entry name" value="Integrase_H2C2"/>
</dbReference>
<dbReference type="InterPro" id="IPR001584">
    <property type="entry name" value="Integrase_cat-core"/>
</dbReference>
<name>A0A8T1ZVF0_ARASU</name>
<keyword evidence="10" id="KW-0472">Membrane</keyword>
<dbReference type="GO" id="GO:0003676">
    <property type="term" value="F:nucleic acid binding"/>
    <property type="evidence" value="ECO:0007669"/>
    <property type="project" value="InterPro"/>
</dbReference>
<feature type="compositionally biased region" description="Basic residues" evidence="9">
    <location>
        <begin position="804"/>
        <end position="819"/>
    </location>
</feature>
<dbReference type="PANTHER" id="PTHR35046:SF9">
    <property type="entry name" value="RNA-DIRECTED DNA POLYMERASE"/>
    <property type="match status" value="1"/>
</dbReference>
<dbReference type="OrthoDB" id="5985335at2759"/>
<feature type="compositionally biased region" description="Basic and acidic residues" evidence="9">
    <location>
        <begin position="2286"/>
        <end position="2309"/>
    </location>
</feature>
<keyword evidence="10" id="KW-1133">Transmembrane helix</keyword>
<dbReference type="GO" id="GO:0016020">
    <property type="term" value="C:membrane"/>
    <property type="evidence" value="ECO:0007669"/>
    <property type="project" value="InterPro"/>
</dbReference>
<proteinExistence type="predicted"/>
<feature type="region of interest" description="Disordered" evidence="9">
    <location>
        <begin position="2284"/>
        <end position="2335"/>
    </location>
</feature>
<feature type="transmembrane region" description="Helical" evidence="10">
    <location>
        <begin position="112"/>
        <end position="131"/>
    </location>
</feature>
<feature type="domain" description="CCHC-type" evidence="11">
    <location>
        <begin position="1098"/>
        <end position="1113"/>
    </location>
</feature>
<keyword evidence="8" id="KW-0479">Metal-binding</keyword>
<dbReference type="InterPro" id="IPR001878">
    <property type="entry name" value="Znf_CCHC"/>
</dbReference>
<keyword evidence="10" id="KW-0812">Transmembrane</keyword>
<keyword evidence="5" id="KW-0255">Endonuclease</keyword>
<evidence type="ECO:0000259" key="12">
    <source>
        <dbReference type="PROSITE" id="PS50878"/>
    </source>
</evidence>
<dbReference type="InterPro" id="IPR005174">
    <property type="entry name" value="KIB1-4_b-propeller"/>
</dbReference>
<dbReference type="GO" id="GO:0003964">
    <property type="term" value="F:RNA-directed DNA polymerase activity"/>
    <property type="evidence" value="ECO:0007669"/>
    <property type="project" value="UniProtKB-KW"/>
</dbReference>
<evidence type="ECO:0000256" key="4">
    <source>
        <dbReference type="ARBA" id="ARBA00022722"/>
    </source>
</evidence>
<feature type="transmembrane region" description="Helical" evidence="10">
    <location>
        <begin position="54"/>
        <end position="71"/>
    </location>
</feature>
<keyword evidence="4" id="KW-0540">Nuclease</keyword>
<evidence type="ECO:0000256" key="3">
    <source>
        <dbReference type="ARBA" id="ARBA00022695"/>
    </source>
</evidence>
<feature type="transmembrane region" description="Helical" evidence="10">
    <location>
        <begin position="183"/>
        <end position="206"/>
    </location>
</feature>
<evidence type="ECO:0000313" key="14">
    <source>
        <dbReference type="EMBL" id="KAG7563446.1"/>
    </source>
</evidence>
<keyword evidence="8" id="KW-0862">Zinc</keyword>
<dbReference type="GO" id="GO:0015074">
    <property type="term" value="P:DNA integration"/>
    <property type="evidence" value="ECO:0007669"/>
    <property type="project" value="InterPro"/>
</dbReference>
<keyword evidence="8" id="KW-0863">Zinc-finger</keyword>
<dbReference type="GO" id="GO:0008270">
    <property type="term" value="F:zinc ion binding"/>
    <property type="evidence" value="ECO:0007669"/>
    <property type="project" value="UniProtKB-KW"/>
</dbReference>
<dbReference type="PROSITE" id="PS50878">
    <property type="entry name" value="RT_POL"/>
    <property type="match status" value="1"/>
</dbReference>
<dbReference type="PROSITE" id="PS50994">
    <property type="entry name" value="INTEGRASE"/>
    <property type="match status" value="1"/>
</dbReference>
<evidence type="ECO:0000256" key="2">
    <source>
        <dbReference type="ARBA" id="ARBA00022679"/>
    </source>
</evidence>
<comment type="caution">
    <text evidence="14">The sequence shown here is derived from an EMBL/GenBank/DDBJ whole genome shotgun (WGS) entry which is preliminary data.</text>
</comment>
<dbReference type="Pfam" id="PF07168">
    <property type="entry name" value="Ureide_permease"/>
    <property type="match status" value="2"/>
</dbReference>
<dbReference type="InterPro" id="IPR041577">
    <property type="entry name" value="RT_RNaseH_2"/>
</dbReference>
<evidence type="ECO:0000256" key="1">
    <source>
        <dbReference type="ARBA" id="ARBA00022670"/>
    </source>
</evidence>
<keyword evidence="1" id="KW-0645">Protease</keyword>
<evidence type="ECO:0000256" key="10">
    <source>
        <dbReference type="SAM" id="Phobius"/>
    </source>
</evidence>
<dbReference type="PANTHER" id="PTHR35046">
    <property type="entry name" value="ZINC KNUCKLE (CCHC-TYPE) FAMILY PROTEIN"/>
    <property type="match status" value="1"/>
</dbReference>
<accession>A0A8T1ZVF0</accession>
<keyword evidence="15" id="KW-1185">Reference proteome</keyword>
<evidence type="ECO:0000256" key="8">
    <source>
        <dbReference type="PROSITE-ProRule" id="PRU00047"/>
    </source>
</evidence>
<dbReference type="FunFam" id="3.30.70.270:FF:000020">
    <property type="entry name" value="Transposon Tf2-6 polyprotein-like Protein"/>
    <property type="match status" value="1"/>
</dbReference>